<dbReference type="InterPro" id="IPR002750">
    <property type="entry name" value="CobE/GbiG_C"/>
</dbReference>
<dbReference type="Gene3D" id="3.30.420.180">
    <property type="entry name" value="CobE/GbiG C-terminal domain"/>
    <property type="match status" value="1"/>
</dbReference>
<evidence type="ECO:0000313" key="3">
    <source>
        <dbReference type="EMBL" id="EFQ03988.1"/>
    </source>
</evidence>
<dbReference type="InterPro" id="IPR052553">
    <property type="entry name" value="CbiG_hydrolase"/>
</dbReference>
<dbReference type="PANTHER" id="PTHR37477:SF1">
    <property type="entry name" value="COBALT-PRECORRIN-5A HYDROLASE"/>
    <property type="match status" value="1"/>
</dbReference>
<dbReference type="HOGENOM" id="CLU_028397_0_0_9"/>
<gene>
    <name evidence="3" type="ORF">HMPREF9429_01171</name>
</gene>
<accession>E2ZC01</accession>
<dbReference type="GO" id="GO:0009236">
    <property type="term" value="P:cobalamin biosynthetic process"/>
    <property type="evidence" value="ECO:0007669"/>
    <property type="project" value="InterPro"/>
</dbReference>
<dbReference type="OrthoDB" id="9781023at2"/>
<comment type="caution">
    <text evidence="3">The sequence shown here is derived from an EMBL/GenBank/DDBJ whole genome shotgun (WGS) entry which is preliminary data.</text>
</comment>
<feature type="domain" description="CobE/GbiG C-terminal" evidence="1">
    <location>
        <begin position="220"/>
        <end position="337"/>
    </location>
</feature>
<proteinExistence type="predicted"/>
<dbReference type="InterPro" id="IPR021744">
    <property type="entry name" value="CbiG_N"/>
</dbReference>
<dbReference type="eggNOG" id="COG2073">
    <property type="taxonomic scope" value="Bacteria"/>
</dbReference>
<dbReference type="InterPro" id="IPR036518">
    <property type="entry name" value="CobE/GbiG_C_sf"/>
</dbReference>
<evidence type="ECO:0000313" key="4">
    <source>
        <dbReference type="Proteomes" id="UP000003195"/>
    </source>
</evidence>
<dbReference type="EMBL" id="AECS01000037">
    <property type="protein sequence ID" value="EFQ03988.1"/>
    <property type="molecule type" value="Genomic_DNA"/>
</dbReference>
<dbReference type="RefSeq" id="WP_006942296.1">
    <property type="nucleotide sequence ID" value="NZ_GL538208.1"/>
</dbReference>
<dbReference type="AlphaFoldDB" id="E2ZC01"/>
<reference evidence="3 4" key="1">
    <citation type="submission" date="2010-08" db="EMBL/GenBank/DDBJ databases">
        <authorList>
            <person name="Weinstock G."/>
            <person name="Sodergren E."/>
            <person name="Clifton S."/>
            <person name="Fulton L."/>
            <person name="Fulton B."/>
            <person name="Courtney L."/>
            <person name="Fronick C."/>
            <person name="Harrison M."/>
            <person name="Strong C."/>
            <person name="Farmer C."/>
            <person name="Delahaunty K."/>
            <person name="Markovic C."/>
            <person name="Hall O."/>
            <person name="Minx P."/>
            <person name="Tomlinson C."/>
            <person name="Mitreva M."/>
            <person name="Hou S."/>
            <person name="Chen J."/>
            <person name="Wollam A."/>
            <person name="Pepin K.H."/>
            <person name="Johnson M."/>
            <person name="Bhonagiri V."/>
            <person name="Zhang X."/>
            <person name="Suruliraj S."/>
            <person name="Warren W."/>
            <person name="Chinwalla A."/>
            <person name="Mardis E.R."/>
            <person name="Wilson R.K."/>
        </authorList>
    </citation>
    <scope>NUCLEOTIDE SEQUENCE [LARGE SCALE GENOMIC DNA]</scope>
    <source>
        <strain evidence="3 4">F0359</strain>
    </source>
</reference>
<name>E2ZC01_9FIRM</name>
<sequence>MKAYIFFFTKHGGETALKINEALLQEGVESRVFTTVRQVEKNKLFETSPHGFSVLAAEAFSQKNVLIVVGAAGIAVRLVAPLVKRKDSDSPVLVADEKGTFVIPLLSGHIGGANEIARMLARHLGAVPVITTATDVNGLFAVDEWAARKGFFLSSLKAAKDFAASLLARGSAGVVSDFPLTGSLPPGLTEGIHEEAGMAVTVRTDTHPFAKTVCVYPPFLHVGVGCRRGKSVEDLEGYIREVLEMSKLSPLSVADVNTVDVKADEKGLIECAERFGVPLRTYSPGELMKVPGIFTTSDFVRSQVGTDNVCERAAAAAAKESVPLVRKQHRDGMTVAVFVEKKEISWK</sequence>
<dbReference type="InterPro" id="IPR038029">
    <property type="entry name" value="GbiG_N_sf"/>
</dbReference>
<dbReference type="Proteomes" id="UP000003195">
    <property type="component" value="Unassembled WGS sequence"/>
</dbReference>
<dbReference type="SUPFAM" id="SSF159672">
    <property type="entry name" value="CbiG N-terminal domain-like"/>
    <property type="match status" value="1"/>
</dbReference>
<dbReference type="PANTHER" id="PTHR37477">
    <property type="entry name" value="COBALT-PRECORRIN-5A HYDROLASE"/>
    <property type="match status" value="1"/>
</dbReference>
<dbReference type="Gene3D" id="3.40.50.11220">
    <property type="match status" value="1"/>
</dbReference>
<dbReference type="Pfam" id="PF01890">
    <property type="entry name" value="CbiG_C"/>
    <property type="match status" value="1"/>
</dbReference>
<dbReference type="SUPFAM" id="SSF159664">
    <property type="entry name" value="CobE/GbiG C-terminal domain-like"/>
    <property type="match status" value="1"/>
</dbReference>
<feature type="domain" description="Cobalamin synthesis G N-terminal" evidence="2">
    <location>
        <begin position="56"/>
        <end position="135"/>
    </location>
</feature>
<evidence type="ECO:0000259" key="1">
    <source>
        <dbReference type="Pfam" id="PF01890"/>
    </source>
</evidence>
<dbReference type="STRING" id="706434.HMPREF9429_01171"/>
<keyword evidence="4" id="KW-1185">Reference proteome</keyword>
<protein>
    <submittedName>
        <fullName evidence="3">CbiG</fullName>
    </submittedName>
</protein>
<dbReference type="Pfam" id="PF11760">
    <property type="entry name" value="CbiG_N"/>
    <property type="match status" value="1"/>
</dbReference>
<organism evidence="3 4">
    <name type="scientific">Megasphaera micronuciformis F0359</name>
    <dbReference type="NCBI Taxonomy" id="706434"/>
    <lineage>
        <taxon>Bacteria</taxon>
        <taxon>Bacillati</taxon>
        <taxon>Bacillota</taxon>
        <taxon>Negativicutes</taxon>
        <taxon>Veillonellales</taxon>
        <taxon>Veillonellaceae</taxon>
        <taxon>Megasphaera</taxon>
    </lineage>
</organism>
<evidence type="ECO:0000259" key="2">
    <source>
        <dbReference type="Pfam" id="PF11760"/>
    </source>
</evidence>